<dbReference type="RefSeq" id="WP_185301271.1">
    <property type="nucleotide sequence ID" value="NZ_CP045702.1"/>
</dbReference>
<organism evidence="1 2">
    <name type="scientific">Streptomyces finlayi</name>
    <dbReference type="NCBI Taxonomy" id="67296"/>
    <lineage>
        <taxon>Bacteria</taxon>
        <taxon>Bacillati</taxon>
        <taxon>Actinomycetota</taxon>
        <taxon>Actinomycetes</taxon>
        <taxon>Kitasatosporales</taxon>
        <taxon>Streptomycetaceae</taxon>
        <taxon>Streptomyces</taxon>
    </lineage>
</organism>
<evidence type="ECO:0000313" key="2">
    <source>
        <dbReference type="Proteomes" id="UP000515307"/>
    </source>
</evidence>
<sequence length="658" mass="68920">MPPSRAVPSAAERRMVGSADPEPADAALVEHYTRLTRIGYLVLPSSLGRGRRVLTAHGLVQRSLPRSRAVEAVGGVPQPRGPEGAAAVDPGYADLRLRVVRSALEARGSLRPRSRSRWLRVPTRARRAWGSLLAPRVWGLQLFPRSGGADELALEQTLSTASGPCRAAHVLRGLEGLPDPEVCRLLAAAGVADPGAALAEANTVTAPYALLASPEFDPCSLQVRPTDLLLRRRRARAARAGLAALTACGALLVMPGGGWGPDAAPPPASAHHPAARQALDPAALQRVPPSSWRHSARTDFTAWPARGNRTGDTGLLRRALAAWTLPGHADRATATPGTPTGPPMGPPQLLYAGVVDEAVVVLLHDGLRIVRYAESRRAAPDRGALLDFARVDGADSAAANALVVGRAGGRVRYLTAPWVRAVAVRDLLAPHAAPRALPRDADGVTGPLAGLRDTADGCHSWEALEVRDAESVRWMTDLGELTPVRLTSGIPSAPHDVSGRAERESWARTACLLPAVRAGGVRSVNSWLFARQPLPEGNGSARWLCVRAETWRGTGSRVLAEFQAPAATTAPGAVVARAEDSPACGPRDPHVLAGVLWKSAGGRWYLVAAGSGQFASLSTSGGVVGSSRGRLLTVRAGAGDRAELSGLLADGRKVGALR</sequence>
<evidence type="ECO:0000313" key="1">
    <source>
        <dbReference type="EMBL" id="QNE77809.1"/>
    </source>
</evidence>
<name>A0A7G7BR44_9ACTN</name>
<dbReference type="KEGG" id="sfiy:F0344_27330"/>
<dbReference type="EMBL" id="CP045702">
    <property type="protein sequence ID" value="QNE77809.1"/>
    <property type="molecule type" value="Genomic_DNA"/>
</dbReference>
<gene>
    <name evidence="1" type="ORF">F0344_27330</name>
</gene>
<dbReference type="AlphaFoldDB" id="A0A7G7BR44"/>
<proteinExistence type="predicted"/>
<keyword evidence="2" id="KW-1185">Reference proteome</keyword>
<accession>A0A7G7BR44</accession>
<protein>
    <submittedName>
        <fullName evidence="1">Uncharacterized protein</fullName>
    </submittedName>
</protein>
<dbReference type="Proteomes" id="UP000515307">
    <property type="component" value="Chromosome"/>
</dbReference>
<reference evidence="2" key="1">
    <citation type="submission" date="2019-10" db="EMBL/GenBank/DDBJ databases">
        <title>Antimicrobial potential of Antarctic Bacteria.</title>
        <authorList>
            <person name="Benaud N."/>
            <person name="Edwards R.J."/>
            <person name="Ferrari B.C."/>
        </authorList>
    </citation>
    <scope>NUCLEOTIDE SEQUENCE [LARGE SCALE GENOMIC DNA]</scope>
    <source>
        <strain evidence="2">NBSH44</strain>
    </source>
</reference>